<organism evidence="1 2">
    <name type="scientific">Rohdeia mirabilis</name>
    <dbReference type="NCBI Taxonomy" id="2528008"/>
    <lineage>
        <taxon>Bacteria</taxon>
        <taxon>Pseudomonadati</taxon>
        <taxon>Planctomycetota</taxon>
        <taxon>Planctomycetia</taxon>
        <taxon>Planctomycetia incertae sedis</taxon>
        <taxon>Rohdeia</taxon>
    </lineage>
</organism>
<reference evidence="1 2" key="1">
    <citation type="submission" date="2019-02" db="EMBL/GenBank/DDBJ databases">
        <title>Deep-cultivation of Planctomycetes and their phenomic and genomic characterization uncovers novel biology.</title>
        <authorList>
            <person name="Wiegand S."/>
            <person name="Jogler M."/>
            <person name="Boedeker C."/>
            <person name="Pinto D."/>
            <person name="Vollmers J."/>
            <person name="Rivas-Marin E."/>
            <person name="Kohn T."/>
            <person name="Peeters S.H."/>
            <person name="Heuer A."/>
            <person name="Rast P."/>
            <person name="Oberbeckmann S."/>
            <person name="Bunk B."/>
            <person name="Jeske O."/>
            <person name="Meyerdierks A."/>
            <person name="Storesund J.E."/>
            <person name="Kallscheuer N."/>
            <person name="Luecker S."/>
            <person name="Lage O.M."/>
            <person name="Pohl T."/>
            <person name="Merkel B.J."/>
            <person name="Hornburger P."/>
            <person name="Mueller R.-W."/>
            <person name="Bruemmer F."/>
            <person name="Labrenz M."/>
            <person name="Spormann A.M."/>
            <person name="Op den Camp H."/>
            <person name="Overmann J."/>
            <person name="Amann R."/>
            <person name="Jetten M.S.M."/>
            <person name="Mascher T."/>
            <person name="Medema M.H."/>
            <person name="Devos D.P."/>
            <person name="Kaster A.-K."/>
            <person name="Ovreas L."/>
            <person name="Rohde M."/>
            <person name="Galperin M.Y."/>
            <person name="Jogler C."/>
        </authorList>
    </citation>
    <scope>NUCLEOTIDE SEQUENCE [LARGE SCALE GENOMIC DNA]</scope>
    <source>
        <strain evidence="1 2">Pla163</strain>
    </source>
</reference>
<protein>
    <recommendedName>
        <fullName evidence="3">Histidine kinase/HSP90-like ATPase domain-containing protein</fullName>
    </recommendedName>
</protein>
<accession>A0A518CUY6</accession>
<proteinExistence type="predicted"/>
<dbReference type="Gene3D" id="3.30.565.10">
    <property type="entry name" value="Histidine kinase-like ATPase, C-terminal domain"/>
    <property type="match status" value="1"/>
</dbReference>
<evidence type="ECO:0000313" key="1">
    <source>
        <dbReference type="EMBL" id="QDU83037.1"/>
    </source>
</evidence>
<dbReference type="InterPro" id="IPR036890">
    <property type="entry name" value="HATPase_C_sf"/>
</dbReference>
<dbReference type="AlphaFoldDB" id="A0A518CUY6"/>
<sequence length="84" mass="8961">MSVGEVHGVPCVRVENDAPDLDPSELAILSEPFWRKDGARTDRSRAGLGLALSSGLAASAGAELRFRLDDGRFRAELIAPNELA</sequence>
<dbReference type="SUPFAM" id="SSF55874">
    <property type="entry name" value="ATPase domain of HSP90 chaperone/DNA topoisomerase II/histidine kinase"/>
    <property type="match status" value="1"/>
</dbReference>
<keyword evidence="2" id="KW-1185">Reference proteome</keyword>
<name>A0A518CUY6_9BACT</name>
<gene>
    <name evidence="1" type="ORF">Pla163_01330</name>
</gene>
<evidence type="ECO:0000313" key="2">
    <source>
        <dbReference type="Proteomes" id="UP000319342"/>
    </source>
</evidence>
<dbReference type="Proteomes" id="UP000319342">
    <property type="component" value="Chromosome"/>
</dbReference>
<evidence type="ECO:0008006" key="3">
    <source>
        <dbReference type="Google" id="ProtNLM"/>
    </source>
</evidence>
<dbReference type="EMBL" id="CP036290">
    <property type="protein sequence ID" value="QDU83037.1"/>
    <property type="molecule type" value="Genomic_DNA"/>
</dbReference>